<keyword evidence="2" id="KW-0539">Nucleus</keyword>
<dbReference type="AlphaFoldDB" id="M7SCW2"/>
<evidence type="ECO:0000313" key="5">
    <source>
        <dbReference type="Proteomes" id="UP000012174"/>
    </source>
</evidence>
<dbReference type="HOGENOM" id="CLU_004083_5_3_1"/>
<feature type="region of interest" description="Disordered" evidence="3">
    <location>
        <begin position="283"/>
        <end position="363"/>
    </location>
</feature>
<dbReference type="PANTHER" id="PTHR31001">
    <property type="entry name" value="UNCHARACTERIZED TRANSCRIPTIONAL REGULATORY PROTEIN"/>
    <property type="match status" value="1"/>
</dbReference>
<accession>M7SCW2</accession>
<dbReference type="Proteomes" id="UP000012174">
    <property type="component" value="Unassembled WGS sequence"/>
</dbReference>
<evidence type="ECO:0000256" key="3">
    <source>
        <dbReference type="SAM" id="MobiDB-lite"/>
    </source>
</evidence>
<gene>
    <name evidence="4" type="ORF">UCREL1_9000</name>
</gene>
<keyword evidence="5" id="KW-1185">Reference proteome</keyword>
<organism evidence="4 5">
    <name type="scientific">Eutypa lata (strain UCR-EL1)</name>
    <name type="common">Grapevine dieback disease fungus</name>
    <name type="synonym">Eutypa armeniacae</name>
    <dbReference type="NCBI Taxonomy" id="1287681"/>
    <lineage>
        <taxon>Eukaryota</taxon>
        <taxon>Fungi</taxon>
        <taxon>Dikarya</taxon>
        <taxon>Ascomycota</taxon>
        <taxon>Pezizomycotina</taxon>
        <taxon>Sordariomycetes</taxon>
        <taxon>Xylariomycetidae</taxon>
        <taxon>Xylariales</taxon>
        <taxon>Diatrypaceae</taxon>
        <taxon>Eutypa</taxon>
    </lineage>
</organism>
<evidence type="ECO:0000313" key="4">
    <source>
        <dbReference type="EMBL" id="EMR64049.1"/>
    </source>
</evidence>
<dbReference type="GO" id="GO:0016301">
    <property type="term" value="F:kinase activity"/>
    <property type="evidence" value="ECO:0007669"/>
    <property type="project" value="UniProtKB-KW"/>
</dbReference>
<dbReference type="PANTHER" id="PTHR31001:SF85">
    <property type="entry name" value="ZN(II)2CYS6 TRANSCRIPTION FACTOR (EUROFUNG)"/>
    <property type="match status" value="1"/>
</dbReference>
<dbReference type="GO" id="GO:0005634">
    <property type="term" value="C:nucleus"/>
    <property type="evidence" value="ECO:0007669"/>
    <property type="project" value="UniProtKB-SubCell"/>
</dbReference>
<dbReference type="OrthoDB" id="435881at2759"/>
<sequence length="441" mass="50625">MRRRIWWQLKMHDFRTGELCGIGKFQNLHTGGESTNWPTNINDDQLYPGMTSLVAESHQLSDAVFVSLKCELLKYAAERVTNLRRQGKTYTPWNPDTIGKDTADIDETFREIEEILETKYLRYCDPSQPLQLMTMLMARCSINIVRFMSHHPRRWASREQIPHAERQLVWDLCIKLLEQHNMLQSNPKLKQYAWHAPYFQQWHAIIHVLDTLRANPLHANSDKAWKRIGSIYESNPDLIFDMRKPIHVAVGGLCLKAYGNRETALQNGNTTPPPHFIVQLRQQREAVKARRRERHTKSSQPVDLVSHGQANGPNNDPKPKSRPRIRPRPRSDNDVNDLNGTSGSTHVMQSITSLPPPSYIPGNTPISVEGAPFQFTCGFDNGPSSDMNDVNLYPGFMFDQDYSMEDSSTTHTITWDQWDSWLTDSNIIRPFSSEDDFAAGT</sequence>
<proteinExistence type="predicted"/>
<dbReference type="OMA" id="MARCSIN"/>
<feature type="compositionally biased region" description="Polar residues" evidence="3">
    <location>
        <begin position="336"/>
        <end position="353"/>
    </location>
</feature>
<dbReference type="InterPro" id="IPR050613">
    <property type="entry name" value="Sec_Metabolite_Reg"/>
</dbReference>
<name>M7SCW2_EUTLA</name>
<keyword evidence="4" id="KW-0418">Kinase</keyword>
<dbReference type="KEGG" id="ela:UCREL1_9000"/>
<evidence type="ECO:0000256" key="1">
    <source>
        <dbReference type="ARBA" id="ARBA00004123"/>
    </source>
</evidence>
<evidence type="ECO:0000256" key="2">
    <source>
        <dbReference type="ARBA" id="ARBA00023242"/>
    </source>
</evidence>
<protein>
    <submittedName>
        <fullName evidence="4">Putative mitogen-activated protein kinase kinase kinase protein</fullName>
    </submittedName>
</protein>
<reference evidence="5" key="1">
    <citation type="journal article" date="2013" name="Genome Announc.">
        <title>Draft genome sequence of the grapevine dieback fungus Eutypa lata UCR-EL1.</title>
        <authorList>
            <person name="Blanco-Ulate B."/>
            <person name="Rolshausen P.E."/>
            <person name="Cantu D."/>
        </authorList>
    </citation>
    <scope>NUCLEOTIDE SEQUENCE [LARGE SCALE GENOMIC DNA]</scope>
    <source>
        <strain evidence="5">UCR-EL1</strain>
    </source>
</reference>
<keyword evidence="4" id="KW-0808">Transferase</keyword>
<dbReference type="EMBL" id="KB707126">
    <property type="protein sequence ID" value="EMR64049.1"/>
    <property type="molecule type" value="Genomic_DNA"/>
</dbReference>
<dbReference type="CDD" id="cd12148">
    <property type="entry name" value="fungal_TF_MHR"/>
    <property type="match status" value="1"/>
</dbReference>
<comment type="subcellular location">
    <subcellularLocation>
        <location evidence="1">Nucleus</location>
    </subcellularLocation>
</comment>